<dbReference type="InterPro" id="IPR016166">
    <property type="entry name" value="FAD-bd_PCMH"/>
</dbReference>
<dbReference type="Pfam" id="PF01315">
    <property type="entry name" value="Ald_Xan_dh_C"/>
    <property type="match status" value="1"/>
</dbReference>
<feature type="domain" description="FAD-binding PCMH-type" evidence="19">
    <location>
        <begin position="218"/>
        <end position="407"/>
    </location>
</feature>
<evidence type="ECO:0000256" key="2">
    <source>
        <dbReference type="ARBA" id="ARBA00004275"/>
    </source>
</evidence>
<feature type="binding site" evidence="16">
    <location>
        <begin position="340"/>
        <end position="344"/>
    </location>
    <ligand>
        <name>FAD</name>
        <dbReference type="ChEBI" id="CHEBI:57692"/>
    </ligand>
</feature>
<keyword evidence="4 17" id="KW-0500">Molybdenum</keyword>
<dbReference type="Gene3D" id="3.30.465.10">
    <property type="match status" value="1"/>
</dbReference>
<dbReference type="SUPFAM" id="SSF56003">
    <property type="entry name" value="Molybdenum cofactor-binding domain"/>
    <property type="match status" value="1"/>
</dbReference>
<evidence type="ECO:0000256" key="12">
    <source>
        <dbReference type="ARBA" id="ARBA00023027"/>
    </source>
</evidence>
<comment type="cofactor">
    <cofactor evidence="17">
        <name>[2Fe-2S] cluster</name>
        <dbReference type="ChEBI" id="CHEBI:190135"/>
    </cofactor>
    <text evidence="17">Binds 2 [2Fe-2S] clusters.</text>
</comment>
<evidence type="ECO:0000256" key="4">
    <source>
        <dbReference type="ARBA" id="ARBA00022505"/>
    </source>
</evidence>
<evidence type="ECO:0000256" key="17">
    <source>
        <dbReference type="PIRSR" id="PIRSR000127-3"/>
    </source>
</evidence>
<feature type="binding site" evidence="16">
    <location>
        <position position="1008"/>
    </location>
    <ligand>
        <name>substrate</name>
    </ligand>
</feature>
<evidence type="ECO:0000256" key="7">
    <source>
        <dbReference type="ARBA" id="ARBA00022723"/>
    </source>
</evidence>
<dbReference type="Pfam" id="PF01799">
    <property type="entry name" value="Fer2_2"/>
    <property type="match status" value="1"/>
</dbReference>
<dbReference type="FunFam" id="3.30.365.10:FF:000004">
    <property type="entry name" value="Xanthine dehydrogenase oxidase"/>
    <property type="match status" value="1"/>
</dbReference>
<protein>
    <submittedName>
        <fullName evidence="20">Xanthine dehydrogenase</fullName>
    </submittedName>
</protein>
<keyword evidence="13" id="KW-0576">Peroxisome</keyword>
<comment type="similarity">
    <text evidence="3">Belongs to the xanthine dehydrogenase family.</text>
</comment>
<dbReference type="InterPro" id="IPR008274">
    <property type="entry name" value="AldOxase/xan_DH_MoCoBD1"/>
</dbReference>
<dbReference type="FunFam" id="3.90.1170.50:FF:000001">
    <property type="entry name" value="Aldehyde oxidase 1"/>
    <property type="match status" value="1"/>
</dbReference>
<dbReference type="InterPro" id="IPR036856">
    <property type="entry name" value="Ald_Oxase/Xan_DH_a/b_sf"/>
</dbReference>
<feature type="binding site" evidence="16">
    <location>
        <position position="415"/>
    </location>
    <ligand>
        <name>FAD</name>
        <dbReference type="ChEBI" id="CHEBI:57692"/>
    </ligand>
</feature>
<evidence type="ECO:0000256" key="15">
    <source>
        <dbReference type="PIRSR" id="PIRSR000127-1"/>
    </source>
</evidence>
<proteinExistence type="evidence at transcript level"/>
<evidence type="ECO:0000256" key="8">
    <source>
        <dbReference type="ARBA" id="ARBA00022827"/>
    </source>
</evidence>
<evidence type="ECO:0000256" key="10">
    <source>
        <dbReference type="ARBA" id="ARBA00023004"/>
    </source>
</evidence>
<dbReference type="InterPro" id="IPR036010">
    <property type="entry name" value="2Fe-2S_ferredoxin-like_sf"/>
</dbReference>
<feature type="binding site" evidence="17">
    <location>
        <position position="100"/>
    </location>
    <ligand>
        <name>[2Fe-2S] cluster</name>
        <dbReference type="ChEBI" id="CHEBI:190135"/>
        <label>1</label>
    </ligand>
</feature>
<feature type="active site" description="Proton acceptor" evidence="15">
    <location>
        <position position="1267"/>
    </location>
</feature>
<evidence type="ECO:0000256" key="14">
    <source>
        <dbReference type="ARBA" id="ARBA00034078"/>
    </source>
</evidence>
<dbReference type="SMART" id="SM01008">
    <property type="entry name" value="Ald_Xan_dh_C"/>
    <property type="match status" value="1"/>
</dbReference>
<evidence type="ECO:0000256" key="5">
    <source>
        <dbReference type="ARBA" id="ARBA00022630"/>
    </source>
</evidence>
<dbReference type="Pfam" id="PF02738">
    <property type="entry name" value="MoCoBD_1"/>
    <property type="match status" value="1"/>
</dbReference>
<feature type="binding site" evidence="16">
    <location>
        <begin position="246"/>
        <end position="253"/>
    </location>
    <ligand>
        <name>FAD</name>
        <dbReference type="ChEBI" id="CHEBI:57692"/>
    </ligand>
</feature>
<keyword evidence="12" id="KW-0520">NAD</keyword>
<dbReference type="InterPro" id="IPR036683">
    <property type="entry name" value="CO_DH_flav_C_dom_sf"/>
</dbReference>
<dbReference type="Gene3D" id="3.90.1170.50">
    <property type="entry name" value="Aldehyde oxidase/xanthine dehydrogenase, a/b hammerhead"/>
    <property type="match status" value="1"/>
</dbReference>
<dbReference type="FunFam" id="3.10.20.30:FF:000012">
    <property type="entry name" value="Xanthine dehydrogenase/oxidase"/>
    <property type="match status" value="1"/>
</dbReference>
<keyword evidence="5" id="KW-0285">Flavoprotein</keyword>
<feature type="domain" description="2Fe-2S ferredoxin-type" evidence="18">
    <location>
        <begin position="31"/>
        <end position="118"/>
    </location>
</feature>
<dbReference type="InterPro" id="IPR000674">
    <property type="entry name" value="Ald_Oxase/Xan_DH_a/b"/>
</dbReference>
<name>A0A192ZJ71_9EUKA</name>
<dbReference type="SUPFAM" id="SSF47741">
    <property type="entry name" value="CO dehydrogenase ISP C-domain like"/>
    <property type="match status" value="1"/>
</dbReference>
<gene>
    <name evidence="20" type="primary">XDH</name>
</gene>
<comment type="subcellular location">
    <subcellularLocation>
        <location evidence="2">Peroxisome</location>
    </subcellularLocation>
</comment>
<dbReference type="PANTHER" id="PTHR45444">
    <property type="entry name" value="XANTHINE DEHYDROGENASE"/>
    <property type="match status" value="1"/>
</dbReference>
<dbReference type="EMBL" id="KT984640">
    <property type="protein sequence ID" value="ANM86860.1"/>
    <property type="molecule type" value="mRNA"/>
</dbReference>
<dbReference type="PROSITE" id="PS51387">
    <property type="entry name" value="FAD_PCMH"/>
    <property type="match status" value="1"/>
</dbReference>
<dbReference type="Pfam" id="PF00941">
    <property type="entry name" value="FAD_binding_5"/>
    <property type="match status" value="1"/>
</dbReference>
<dbReference type="Pfam" id="PF03450">
    <property type="entry name" value="CO_deh_flav_C"/>
    <property type="match status" value="1"/>
</dbReference>
<dbReference type="Gene3D" id="3.10.20.30">
    <property type="match status" value="1"/>
</dbReference>
<keyword evidence="7 17" id="KW-0479">Metal-binding</keyword>
<dbReference type="PROSITE" id="PS51085">
    <property type="entry name" value="2FE2S_FER_2"/>
    <property type="match status" value="1"/>
</dbReference>
<dbReference type="InterPro" id="IPR012675">
    <property type="entry name" value="Beta-grasp_dom_sf"/>
</dbReference>
<dbReference type="InterPro" id="IPR002346">
    <property type="entry name" value="Mopterin_DH_FAD-bd"/>
</dbReference>
<keyword evidence="9" id="KW-0560">Oxidoreductase</keyword>
<dbReference type="InterPro" id="IPR016208">
    <property type="entry name" value="Ald_Oxase/xanthine_DH-like"/>
</dbReference>
<feature type="binding site" evidence="17">
    <location>
        <position position="177"/>
    </location>
    <ligand>
        <name>[2Fe-2S] cluster</name>
        <dbReference type="ChEBI" id="CHEBI:190135"/>
        <label>2</label>
    </ligand>
</feature>
<dbReference type="InterPro" id="IPR016169">
    <property type="entry name" value="FAD-bd_PCMH_sub2"/>
</dbReference>
<feature type="binding site" evidence="17">
    <location>
        <position position="143"/>
    </location>
    <ligand>
        <name>[2Fe-2S] cluster</name>
        <dbReference type="ChEBI" id="CHEBI:190135"/>
        <label>2</label>
    </ligand>
</feature>
<dbReference type="GO" id="GO:0051537">
    <property type="term" value="F:2 iron, 2 sulfur cluster binding"/>
    <property type="evidence" value="ECO:0007669"/>
    <property type="project" value="UniProtKB-KW"/>
</dbReference>
<dbReference type="Gene3D" id="1.10.150.120">
    <property type="entry name" value="[2Fe-2S]-binding domain"/>
    <property type="match status" value="1"/>
</dbReference>
<feature type="binding site" evidence="17">
    <location>
        <position position="175"/>
    </location>
    <ligand>
        <name>[2Fe-2S] cluster</name>
        <dbReference type="ChEBI" id="CHEBI:190135"/>
        <label>2</label>
    </ligand>
</feature>
<dbReference type="SUPFAM" id="SSF56176">
    <property type="entry name" value="FAD-binding/transporter-associated domain-like"/>
    <property type="match status" value="1"/>
</dbReference>
<dbReference type="InterPro" id="IPR001041">
    <property type="entry name" value="2Fe-2S_ferredoxin-type"/>
</dbReference>
<dbReference type="SUPFAM" id="SSF55447">
    <property type="entry name" value="CO dehydrogenase flavoprotein C-terminal domain-like"/>
    <property type="match status" value="1"/>
</dbReference>
<evidence type="ECO:0000256" key="6">
    <source>
        <dbReference type="ARBA" id="ARBA00022714"/>
    </source>
</evidence>
<evidence type="ECO:0000256" key="13">
    <source>
        <dbReference type="ARBA" id="ARBA00023140"/>
    </source>
</evidence>
<dbReference type="Pfam" id="PF20256">
    <property type="entry name" value="MoCoBD_2"/>
    <property type="match status" value="1"/>
</dbReference>
<dbReference type="InterPro" id="IPR005107">
    <property type="entry name" value="CO_DH_flav_C"/>
</dbReference>
<dbReference type="InterPro" id="IPR037165">
    <property type="entry name" value="AldOxase/xan_DH_Mopterin-bd_sf"/>
</dbReference>
<evidence type="ECO:0000259" key="18">
    <source>
        <dbReference type="PROSITE" id="PS51085"/>
    </source>
</evidence>
<sequence>MAVRLFHICRARFRVPLLRTFSLASNGLKENVLRLMVNGEEKTIVNPTPSLSLLDYLRDTEKLKGTKYGCGEGGCGACTVTLTSWDPVYRKVVHRSVDSCLTPLCSLDQCVITTVEGIGSKRTGMHQVQEEIAHHHGSQCGFCTPGIVMSAYTVLCNHEHPTIEDFEDNLDGNLCRCTGYRPIIDALKKVSSEKKSFVKPLVPEHFKNASARFLHFVDEKSSTEWLRPTTVDQLLSLTKSHPEAKIVLGNTELGVDRNIGKVMHEYFIDGSAIPSFRKIFIENGTLHIAPAVTLTELRQFLADQMKMQSSVVGDWNHELFKAIDHQLRYFAGTQIRNVASVVGNLVTASPTSDLNPIWLSNKSVVKTIKAGGVKNTIPIRDFFLSYRKVRLDAGEVIAGLEIPLCKEFEFVQSFKQARRKEDDISIVNAGFRLRLKETSNGFVVKEANLAFGCMAIKPIAAMKTEEFLVNKVWNRDTLHGALHVLSDEMRLKPGTPGGMETYRTTLCLSFLTRYYLRVTSRLVELGKGKSPLMLEELSEDELVAAQELPRKVSTGSQDAPKAEPNYQVGNDAMHQSAELQVCGEAKFVDDLPVCEGELFGALVLSTKPHARILRVDATEAVRMEGVEGFFDHKSIPVNGSNRVGAAILDEPVFAEDEVTCVGQPIGIIVAKTKEVADLAARMVKISYEELPAILTIDDAVKEQSFFEQPQPSLHRGNVDEAMKKCEFVESGEMRMGGQEQFYLETQAALVQYDENDDMIIYASTQCPAKSQKMVAKVLGLKQNQVIVRTKRVGGAFGGKEFRNMPICCYSAVPANALKRPVRLIYERPVDMKTTGQRHPFVGKYTVGFDKSGKIQAVDLVLYSNGGHTLDCSGPVIERAVFHSENAYFVPNFRVDAKICKTNLPPNTAFRGFGAPQGMIMAETMIDLVSKKTGIPSHIIRQQHLYQEGQTTPYLMEVKNCNMTKAWDKMMEMSDYVSRRSEVEAFNKKNRFRKRGIACIPVKFGISFTATFLNQGSSLVHVYQDGTVLVSIGGVEMGQGLHTKVAQIAADVFGIPIGDVRVADTSTEKIPNNSPTAASLGSDLYGMATLMACEKIAKRLEPIRAVNAPDASFGDIANDAYFARVNLSAQAFYRIPDILMDWGKKHGTPFSYFTFGAACSEVEVDLLTGTSNVLRSDVAMDLGKSLNPAIDIGQVEGAFLQGIGLFTMEEMVWGDAEHPWVPRGHLQTSGPGTYKIPGFRDVPESLNIYLLKDTANPLAVHRSKAVGEPPLFLGSSVFFAIKEALYDARTTKDFFTLFSPATCERIRMSVPDVCTEAVVGKELPLIKGSF</sequence>
<dbReference type="FunFam" id="3.30.365.10:FF:000003">
    <property type="entry name" value="Aldehyde oxidase 1"/>
    <property type="match status" value="1"/>
</dbReference>
<feature type="binding site" evidence="16">
    <location>
        <position position="912"/>
    </location>
    <ligand>
        <name>substrate</name>
    </ligand>
</feature>
<dbReference type="PIRSF" id="PIRSF000127">
    <property type="entry name" value="Xanthine_DH"/>
    <property type="match status" value="1"/>
</dbReference>
<feature type="binding site" evidence="17">
    <location>
        <position position="78"/>
    </location>
    <ligand>
        <name>[2Fe-2S] cluster</name>
        <dbReference type="ChEBI" id="CHEBI:190135"/>
        <label>1</label>
    </ligand>
</feature>
<evidence type="ECO:0000256" key="3">
    <source>
        <dbReference type="ARBA" id="ARBA00006849"/>
    </source>
</evidence>
<feature type="binding site" evidence="16">
    <location>
        <position position="800"/>
    </location>
    <ligand>
        <name>substrate</name>
    </ligand>
</feature>
<dbReference type="Pfam" id="PF00111">
    <property type="entry name" value="Fer2"/>
    <property type="match status" value="1"/>
</dbReference>
<dbReference type="PANTHER" id="PTHR45444:SF3">
    <property type="entry name" value="XANTHINE DEHYDROGENASE"/>
    <property type="match status" value="1"/>
</dbReference>
<feature type="binding site" evidence="16">
    <location>
        <position position="353"/>
    </location>
    <ligand>
        <name>FAD</name>
        <dbReference type="ChEBI" id="CHEBI:57692"/>
    </ligand>
</feature>
<dbReference type="SUPFAM" id="SSF54665">
    <property type="entry name" value="CO dehydrogenase molybdoprotein N-domain-like"/>
    <property type="match status" value="1"/>
</dbReference>
<comment type="cofactor">
    <cofactor evidence="1 16">
        <name>FAD</name>
        <dbReference type="ChEBI" id="CHEBI:57692"/>
    </cofactor>
</comment>
<feature type="binding site" evidence="17">
    <location>
        <position position="796"/>
    </location>
    <ligand>
        <name>Mo-molybdopterin</name>
        <dbReference type="ChEBI" id="CHEBI:71302"/>
    </ligand>
    <ligandPart>
        <name>Mo</name>
        <dbReference type="ChEBI" id="CHEBI:28685"/>
    </ligandPart>
</feature>
<keyword evidence="10 17" id="KW-0408">Iron</keyword>
<feature type="binding site" evidence="16">
    <location>
        <position position="878"/>
    </location>
    <ligand>
        <name>substrate</name>
    </ligand>
</feature>
<keyword evidence="8 16" id="KW-0274">FAD</keyword>
<evidence type="ECO:0000256" key="9">
    <source>
        <dbReference type="ARBA" id="ARBA00023002"/>
    </source>
</evidence>
<dbReference type="GO" id="GO:0071949">
    <property type="term" value="F:FAD binding"/>
    <property type="evidence" value="ECO:0007669"/>
    <property type="project" value="InterPro"/>
</dbReference>
<dbReference type="InterPro" id="IPR036318">
    <property type="entry name" value="FAD-bd_PCMH-like_sf"/>
</dbReference>
<organism evidence="20">
    <name type="scientific">Stygiella incarcerata</name>
    <dbReference type="NCBI Taxonomy" id="1712417"/>
    <lineage>
        <taxon>Eukaryota</taxon>
        <taxon>Discoba</taxon>
        <taxon>Jakobida</taxon>
        <taxon>Andalucina</taxon>
        <taxon>Stygiellidae</taxon>
        <taxon>Stygiella</taxon>
    </lineage>
</organism>
<evidence type="ECO:0000256" key="16">
    <source>
        <dbReference type="PIRSR" id="PIRSR000127-2"/>
    </source>
</evidence>
<dbReference type="FunFam" id="3.30.365.10:FF:000002">
    <property type="entry name" value="Xanthine dehydrogenase oxidase"/>
    <property type="match status" value="1"/>
</dbReference>
<comment type="cofactor">
    <cofactor evidence="14">
        <name>[2Fe-2S] cluster</name>
        <dbReference type="ChEBI" id="CHEBI:190135"/>
    </cofactor>
</comment>
<reference evidence="20" key="1">
    <citation type="journal article" date="2016" name="Mol. Biol. Evol.">
        <title>Novel hydrogenosomes in the microaerophilic jakobid Stygiella incarcerata.</title>
        <authorList>
            <person name="Leger M.M."/>
            <person name="Eme L."/>
            <person name="Hug L.A."/>
            <person name="Roger A.J."/>
        </authorList>
    </citation>
    <scope>NUCLEOTIDE SEQUENCE</scope>
</reference>
<dbReference type="Gene3D" id="3.30.365.10">
    <property type="entry name" value="Aldehyde oxidase/xanthine dehydrogenase, molybdopterin binding domain"/>
    <property type="match status" value="4"/>
</dbReference>
<evidence type="ECO:0000256" key="11">
    <source>
        <dbReference type="ARBA" id="ARBA00023014"/>
    </source>
</evidence>
<feature type="binding site" evidence="17">
    <location>
        <position position="910"/>
    </location>
    <ligand>
        <name>Mo-molybdopterin</name>
        <dbReference type="ChEBI" id="CHEBI:71302"/>
    </ligand>
    <ligandPart>
        <name>Mo</name>
        <dbReference type="ChEBI" id="CHEBI:28685"/>
    </ligandPart>
</feature>
<dbReference type="PROSITE" id="PS00197">
    <property type="entry name" value="2FE2S_FER_1"/>
    <property type="match status" value="1"/>
</dbReference>
<feature type="binding site" evidence="16">
    <location>
        <position position="330"/>
    </location>
    <ligand>
        <name>FAD</name>
        <dbReference type="ChEBI" id="CHEBI:57692"/>
    </ligand>
</feature>
<evidence type="ECO:0000313" key="20">
    <source>
        <dbReference type="EMBL" id="ANM86860.1"/>
    </source>
</evidence>
<accession>A0A192ZJ71</accession>
<evidence type="ECO:0000256" key="1">
    <source>
        <dbReference type="ARBA" id="ARBA00001974"/>
    </source>
</evidence>
<feature type="binding site" evidence="17">
    <location>
        <position position="765"/>
    </location>
    <ligand>
        <name>Mo-molybdopterin</name>
        <dbReference type="ChEBI" id="CHEBI:71302"/>
    </ligand>
    <ligandPart>
        <name>Mo</name>
        <dbReference type="ChEBI" id="CHEBI:28685"/>
    </ligandPart>
</feature>
<dbReference type="SUPFAM" id="SSF54292">
    <property type="entry name" value="2Fe-2S ferredoxin-like"/>
    <property type="match status" value="1"/>
</dbReference>
<comment type="cofactor">
    <cofactor evidence="17">
        <name>Mo-molybdopterin</name>
        <dbReference type="ChEBI" id="CHEBI:71302"/>
    </cofactor>
    <text evidence="17">Binds 1 Mo-molybdopterin (Mo-MPT) cofactor per subunit.</text>
</comment>
<dbReference type="SMART" id="SM01092">
    <property type="entry name" value="CO_deh_flav_C"/>
    <property type="match status" value="1"/>
</dbReference>
<dbReference type="Gene3D" id="3.30.390.50">
    <property type="entry name" value="CO dehydrogenase flavoprotein, C-terminal domain"/>
    <property type="match status" value="1"/>
</dbReference>
<dbReference type="GO" id="GO:0016491">
    <property type="term" value="F:oxidoreductase activity"/>
    <property type="evidence" value="ECO:0007669"/>
    <property type="project" value="UniProtKB-KW"/>
</dbReference>
<dbReference type="InterPro" id="IPR036884">
    <property type="entry name" value="2Fe-2S-bd_dom_sf"/>
</dbReference>
<feature type="binding site" evidence="17">
    <location>
        <position position="140"/>
    </location>
    <ligand>
        <name>[2Fe-2S] cluster</name>
        <dbReference type="ChEBI" id="CHEBI:190135"/>
        <label>2</label>
    </ligand>
</feature>
<feature type="binding site" evidence="17">
    <location>
        <position position="75"/>
    </location>
    <ligand>
        <name>[2Fe-2S] cluster</name>
        <dbReference type="ChEBI" id="CHEBI:190135"/>
        <label>1</label>
    </ligand>
</feature>
<dbReference type="InterPro" id="IPR016167">
    <property type="entry name" value="FAD-bd_PCMH_sub1"/>
</dbReference>
<evidence type="ECO:0000259" key="19">
    <source>
        <dbReference type="PROSITE" id="PS51387"/>
    </source>
</evidence>
<feature type="binding site" evidence="17">
    <location>
        <position position="1077"/>
    </location>
    <ligand>
        <name>Mo-molybdopterin</name>
        <dbReference type="ChEBI" id="CHEBI:71302"/>
    </ligand>
    <ligandPart>
        <name>Mo</name>
        <dbReference type="ChEBI" id="CHEBI:28685"/>
    </ligandPart>
</feature>
<dbReference type="GO" id="GO:0005777">
    <property type="term" value="C:peroxisome"/>
    <property type="evidence" value="ECO:0007669"/>
    <property type="project" value="UniProtKB-SubCell"/>
</dbReference>
<dbReference type="InterPro" id="IPR002888">
    <property type="entry name" value="2Fe-2S-bd"/>
</dbReference>
<feature type="binding site" evidence="17">
    <location>
        <position position="70"/>
    </location>
    <ligand>
        <name>[2Fe-2S] cluster</name>
        <dbReference type="ChEBI" id="CHEBI:190135"/>
        <label>1</label>
    </ligand>
</feature>
<keyword evidence="11 17" id="KW-0411">Iron-sulfur</keyword>
<dbReference type="Gene3D" id="3.30.43.10">
    <property type="entry name" value="Uridine Diphospho-n-acetylenolpyruvylglucosamine Reductase, domain 2"/>
    <property type="match status" value="1"/>
</dbReference>
<dbReference type="InterPro" id="IPR006058">
    <property type="entry name" value="2Fe2S_fd_BS"/>
</dbReference>
<keyword evidence="6 17" id="KW-0001">2Fe-2S</keyword>
<dbReference type="GO" id="GO:0005506">
    <property type="term" value="F:iron ion binding"/>
    <property type="evidence" value="ECO:0007669"/>
    <property type="project" value="InterPro"/>
</dbReference>
<dbReference type="InterPro" id="IPR046867">
    <property type="entry name" value="AldOxase/xan_DH_MoCoBD2"/>
</dbReference>